<sequence length="53" mass="5802">MMEASVNFQSSPQEPEPHNGFFGGLADSFDFQWEWSDGERIPALASKGLVASV</sequence>
<evidence type="ECO:0000313" key="3">
    <source>
        <dbReference type="Proteomes" id="UP000519023"/>
    </source>
</evidence>
<evidence type="ECO:0000256" key="1">
    <source>
        <dbReference type="SAM" id="MobiDB-lite"/>
    </source>
</evidence>
<name>A0A7X9ZU45_9SPHN</name>
<feature type="compositionally biased region" description="Polar residues" evidence="1">
    <location>
        <begin position="1"/>
        <end position="13"/>
    </location>
</feature>
<dbReference type="AlphaFoldDB" id="A0A7X9ZU45"/>
<dbReference type="RefSeq" id="WP_169574984.1">
    <property type="nucleotide sequence ID" value="NZ_JABBFV010000023.1"/>
</dbReference>
<keyword evidence="3" id="KW-1185">Reference proteome</keyword>
<reference evidence="2 3" key="1">
    <citation type="submission" date="2020-04" db="EMBL/GenBank/DDBJ databases">
        <title>Sphingobium sp. AR-3-1 isolated from Arctic soil.</title>
        <authorList>
            <person name="Dahal R.H."/>
            <person name="Chaudhary D.K."/>
        </authorList>
    </citation>
    <scope>NUCLEOTIDE SEQUENCE [LARGE SCALE GENOMIC DNA]</scope>
    <source>
        <strain evidence="2 3">AR-3-1</strain>
    </source>
</reference>
<organism evidence="2 3">
    <name type="scientific">Sphingobium psychrophilum</name>
    <dbReference type="NCBI Taxonomy" id="2728834"/>
    <lineage>
        <taxon>Bacteria</taxon>
        <taxon>Pseudomonadati</taxon>
        <taxon>Pseudomonadota</taxon>
        <taxon>Alphaproteobacteria</taxon>
        <taxon>Sphingomonadales</taxon>
        <taxon>Sphingomonadaceae</taxon>
        <taxon>Sphingobium</taxon>
    </lineage>
</organism>
<dbReference type="EMBL" id="JABBFV010000023">
    <property type="protein sequence ID" value="NML12638.1"/>
    <property type="molecule type" value="Genomic_DNA"/>
</dbReference>
<gene>
    <name evidence="2" type="ORF">HHL08_21310</name>
</gene>
<feature type="region of interest" description="Disordered" evidence="1">
    <location>
        <begin position="1"/>
        <end position="21"/>
    </location>
</feature>
<comment type="caution">
    <text evidence="2">The sequence shown here is derived from an EMBL/GenBank/DDBJ whole genome shotgun (WGS) entry which is preliminary data.</text>
</comment>
<proteinExistence type="predicted"/>
<evidence type="ECO:0000313" key="2">
    <source>
        <dbReference type="EMBL" id="NML12638.1"/>
    </source>
</evidence>
<accession>A0A7X9ZU45</accession>
<protein>
    <submittedName>
        <fullName evidence="2">Uncharacterized protein</fullName>
    </submittedName>
</protein>
<dbReference type="Proteomes" id="UP000519023">
    <property type="component" value="Unassembled WGS sequence"/>
</dbReference>